<comment type="caution">
    <text evidence="2">The sequence shown here is derived from an EMBL/GenBank/DDBJ whole genome shotgun (WGS) entry which is preliminary data.</text>
</comment>
<keyword evidence="1" id="KW-1133">Transmembrane helix</keyword>
<reference evidence="2 3" key="1">
    <citation type="submission" date="2023-12" db="EMBL/GenBank/DDBJ databases">
        <title>Baltic Sea Cyanobacteria.</title>
        <authorList>
            <person name="Delbaje E."/>
            <person name="Fewer D.P."/>
            <person name="Shishido T.K."/>
        </authorList>
    </citation>
    <scope>NUCLEOTIDE SEQUENCE [LARGE SCALE GENOMIC DNA]</scope>
    <source>
        <strain evidence="2 3">UHCC 0060</strain>
    </source>
</reference>
<sequence length="75" mass="8784">MRRIIPYIDSTKTTLGNNYGQDTRILPWVPITKTQSQKFMELTTRSTWFCIGAIVVAWITIRFIGPAFGWWQVVY</sequence>
<proteinExistence type="predicted"/>
<dbReference type="GeneID" id="78017361"/>
<name>A0ABU5UQK3_NODSP</name>
<dbReference type="Proteomes" id="UP001303285">
    <property type="component" value="Unassembled WGS sequence"/>
</dbReference>
<dbReference type="InterPro" id="IPR021262">
    <property type="entry name" value="DUF2839"/>
</dbReference>
<organism evidence="2 3">
    <name type="scientific">Nodularia spumigena UHCC 0060</name>
    <dbReference type="NCBI Taxonomy" id="3110300"/>
    <lineage>
        <taxon>Bacteria</taxon>
        <taxon>Bacillati</taxon>
        <taxon>Cyanobacteriota</taxon>
        <taxon>Cyanophyceae</taxon>
        <taxon>Nostocales</taxon>
        <taxon>Nodulariaceae</taxon>
        <taxon>Nodularia</taxon>
    </lineage>
</organism>
<dbReference type="Pfam" id="PF10999">
    <property type="entry name" value="DUF2839"/>
    <property type="match status" value="1"/>
</dbReference>
<evidence type="ECO:0000313" key="3">
    <source>
        <dbReference type="Proteomes" id="UP001303285"/>
    </source>
</evidence>
<evidence type="ECO:0000313" key="2">
    <source>
        <dbReference type="EMBL" id="MEA5608552.1"/>
    </source>
</evidence>
<dbReference type="RefSeq" id="WP_231859534.1">
    <property type="nucleotide sequence ID" value="NZ_JAYGHK010000028.1"/>
</dbReference>
<keyword evidence="1" id="KW-0472">Membrane</keyword>
<keyword evidence="1" id="KW-0812">Transmembrane</keyword>
<gene>
    <name evidence="2" type="ORF">VB695_10765</name>
</gene>
<evidence type="ECO:0000256" key="1">
    <source>
        <dbReference type="SAM" id="Phobius"/>
    </source>
</evidence>
<accession>A0ABU5UQK3</accession>
<dbReference type="EMBL" id="JAYGHK010000028">
    <property type="protein sequence ID" value="MEA5608552.1"/>
    <property type="molecule type" value="Genomic_DNA"/>
</dbReference>
<keyword evidence="3" id="KW-1185">Reference proteome</keyword>
<feature type="transmembrane region" description="Helical" evidence="1">
    <location>
        <begin position="48"/>
        <end position="71"/>
    </location>
</feature>
<protein>
    <submittedName>
        <fullName evidence="2">DUF2839 domain-containing protein</fullName>
    </submittedName>
</protein>